<protein>
    <recommendedName>
        <fullName evidence="1">Reverse transcriptase domain-containing protein</fullName>
    </recommendedName>
</protein>
<dbReference type="PANTHER" id="PTHR31635:SF196">
    <property type="entry name" value="REVERSE TRANSCRIPTASE DOMAIN-CONTAINING PROTEIN-RELATED"/>
    <property type="match status" value="1"/>
</dbReference>
<dbReference type="Pfam" id="PF00078">
    <property type="entry name" value="RVT_1"/>
    <property type="match status" value="1"/>
</dbReference>
<reference evidence="2" key="1">
    <citation type="submission" date="2017-07" db="EMBL/GenBank/DDBJ databases">
        <authorList>
            <person name="Mikheyev A."/>
            <person name="Grau M."/>
        </authorList>
    </citation>
    <scope>NUCLEOTIDE SEQUENCE</scope>
    <source>
        <tissue evidence="2">Venom_gland</tissue>
    </source>
</reference>
<dbReference type="PANTHER" id="PTHR31635">
    <property type="entry name" value="REVERSE TRANSCRIPTASE DOMAIN-CONTAINING PROTEIN-RELATED"/>
    <property type="match status" value="1"/>
</dbReference>
<feature type="domain" description="Reverse transcriptase" evidence="1">
    <location>
        <begin position="7"/>
        <end position="117"/>
    </location>
</feature>
<organism evidence="2">
    <name type="scientific">Micrurus lemniscatus lemniscatus</name>
    <dbReference type="NCBI Taxonomy" id="129467"/>
    <lineage>
        <taxon>Eukaryota</taxon>
        <taxon>Metazoa</taxon>
        <taxon>Chordata</taxon>
        <taxon>Craniata</taxon>
        <taxon>Vertebrata</taxon>
        <taxon>Euteleostomi</taxon>
        <taxon>Lepidosauria</taxon>
        <taxon>Squamata</taxon>
        <taxon>Bifurcata</taxon>
        <taxon>Unidentata</taxon>
        <taxon>Episquamata</taxon>
        <taxon>Toxicofera</taxon>
        <taxon>Serpentes</taxon>
        <taxon>Colubroidea</taxon>
        <taxon>Elapidae</taxon>
        <taxon>Elapinae</taxon>
        <taxon>Micrurus</taxon>
    </lineage>
</organism>
<evidence type="ECO:0000313" key="2">
    <source>
        <dbReference type="EMBL" id="LAA76587.1"/>
    </source>
</evidence>
<reference evidence="2" key="2">
    <citation type="submission" date="2017-11" db="EMBL/GenBank/DDBJ databases">
        <title>Coralsnake Venomics: Analyses of Venom Gland Transcriptomes and Proteomes of Six Brazilian Taxa.</title>
        <authorList>
            <person name="Aird S.D."/>
            <person name="Jorge da Silva N."/>
            <person name="Qiu L."/>
            <person name="Villar-Briones A."/>
            <person name="Aparecida-Saddi V."/>
            <person name="Campos-Telles M.P."/>
            <person name="Grau M."/>
            <person name="Mikheyev A.S."/>
        </authorList>
    </citation>
    <scope>NUCLEOTIDE SEQUENCE</scope>
    <source>
        <tissue evidence="2">Venom_gland</tissue>
    </source>
</reference>
<accession>A0A2D4HXA8</accession>
<dbReference type="EMBL" id="IACK01062729">
    <property type="protein sequence ID" value="LAA76587.1"/>
    <property type="molecule type" value="Transcribed_RNA"/>
</dbReference>
<sequence>MLEVFNELLIEAKVPNSWMEAYITLIPKEDSDLHQIKNYRLIFLLNADYKIIASIIAVKLKRFLNQFIYSDQNGFLRKRQIKDNMRIIMNTLEYCETHPEKQMALILDAQKVFDNVT</sequence>
<name>A0A2D4HXA8_MICLE</name>
<dbReference type="PROSITE" id="PS50878">
    <property type="entry name" value="RT_POL"/>
    <property type="match status" value="1"/>
</dbReference>
<evidence type="ECO:0000259" key="1">
    <source>
        <dbReference type="PROSITE" id="PS50878"/>
    </source>
</evidence>
<dbReference type="InterPro" id="IPR000477">
    <property type="entry name" value="RT_dom"/>
</dbReference>
<dbReference type="AlphaFoldDB" id="A0A2D4HXA8"/>
<proteinExistence type="predicted"/>